<evidence type="ECO:0000313" key="3">
    <source>
        <dbReference type="Proteomes" id="UP000235828"/>
    </source>
</evidence>
<sequence length="90" mass="10504">MSAITLNDEPATSATISNFFMGVPKREKYNLDTISNNIVSMRHFGQNNVIMFNLEHNKEMKRQLYFLKPDNRKQAQKKRPNREMASRSLA</sequence>
<organism evidence="2 3">
    <name type="scientific">Vibrio tapetis subsp. tapetis</name>
    <dbReference type="NCBI Taxonomy" id="1671868"/>
    <lineage>
        <taxon>Bacteria</taxon>
        <taxon>Pseudomonadati</taxon>
        <taxon>Pseudomonadota</taxon>
        <taxon>Gammaproteobacteria</taxon>
        <taxon>Vibrionales</taxon>
        <taxon>Vibrionaceae</taxon>
        <taxon>Vibrio</taxon>
    </lineage>
</organism>
<dbReference type="AlphaFoldDB" id="A0A2N8ZA45"/>
<dbReference type="EMBL" id="LT960611">
    <property type="protein sequence ID" value="SON48784.1"/>
    <property type="molecule type" value="Genomic_DNA"/>
</dbReference>
<keyword evidence="3" id="KW-1185">Reference proteome</keyword>
<evidence type="ECO:0000256" key="1">
    <source>
        <dbReference type="SAM" id="MobiDB-lite"/>
    </source>
</evidence>
<dbReference type="Proteomes" id="UP000235828">
    <property type="component" value="Chromosome A"/>
</dbReference>
<dbReference type="KEGG" id="vta:A0805"/>
<gene>
    <name evidence="2" type="ORF">VTAP4600_A0805</name>
</gene>
<reference evidence="2 3" key="1">
    <citation type="submission" date="2017-10" db="EMBL/GenBank/DDBJ databases">
        <authorList>
            <person name="Banno H."/>
            <person name="Chua N.-H."/>
        </authorList>
    </citation>
    <scope>NUCLEOTIDE SEQUENCE [LARGE SCALE GENOMIC DNA]</scope>
    <source>
        <strain evidence="2">Vibrio tapetis CECT4600</strain>
    </source>
</reference>
<accession>A0A2N8ZA45</accession>
<name>A0A2N8ZA45_9VIBR</name>
<feature type="region of interest" description="Disordered" evidence="1">
    <location>
        <begin position="69"/>
        <end position="90"/>
    </location>
</feature>
<proteinExistence type="predicted"/>
<evidence type="ECO:0000313" key="2">
    <source>
        <dbReference type="EMBL" id="SON48784.1"/>
    </source>
</evidence>
<feature type="compositionally biased region" description="Basic and acidic residues" evidence="1">
    <location>
        <begin position="81"/>
        <end position="90"/>
    </location>
</feature>
<protein>
    <submittedName>
        <fullName evidence="2">Uncharacterized protein</fullName>
    </submittedName>
</protein>